<dbReference type="EMBL" id="JAECZO010000019">
    <property type="protein sequence ID" value="KAK7201694.1"/>
    <property type="molecule type" value="Genomic_DNA"/>
</dbReference>
<organism evidence="2 3">
    <name type="scientific">Novymonas esmeraldas</name>
    <dbReference type="NCBI Taxonomy" id="1808958"/>
    <lineage>
        <taxon>Eukaryota</taxon>
        <taxon>Discoba</taxon>
        <taxon>Euglenozoa</taxon>
        <taxon>Kinetoplastea</taxon>
        <taxon>Metakinetoplastina</taxon>
        <taxon>Trypanosomatida</taxon>
        <taxon>Trypanosomatidae</taxon>
        <taxon>Novymonas</taxon>
    </lineage>
</organism>
<evidence type="ECO:0000313" key="3">
    <source>
        <dbReference type="Proteomes" id="UP001430356"/>
    </source>
</evidence>
<feature type="compositionally biased region" description="Low complexity" evidence="1">
    <location>
        <begin position="241"/>
        <end position="259"/>
    </location>
</feature>
<reference evidence="2 3" key="1">
    <citation type="journal article" date="2021" name="MBio">
        <title>A New Model Trypanosomatid, Novymonas esmeraldas: Genomic Perception of Its 'Candidatus Pandoraea novymonadis' Endosymbiont.</title>
        <authorList>
            <person name="Zakharova A."/>
            <person name="Saura A."/>
            <person name="Butenko A."/>
            <person name="Podesvova L."/>
            <person name="Warmusova S."/>
            <person name="Kostygov A.Y."/>
            <person name="Nenarokova A."/>
            <person name="Lukes J."/>
            <person name="Opperdoes F.R."/>
            <person name="Yurchenko V."/>
        </authorList>
    </citation>
    <scope>NUCLEOTIDE SEQUENCE [LARGE SCALE GENOMIC DNA]</scope>
    <source>
        <strain evidence="2 3">E262AT.01</strain>
    </source>
</reference>
<evidence type="ECO:0000256" key="1">
    <source>
        <dbReference type="SAM" id="MobiDB-lite"/>
    </source>
</evidence>
<comment type="caution">
    <text evidence="2">The sequence shown here is derived from an EMBL/GenBank/DDBJ whole genome shotgun (WGS) entry which is preliminary data.</text>
</comment>
<proteinExistence type="predicted"/>
<feature type="region of interest" description="Disordered" evidence="1">
    <location>
        <begin position="241"/>
        <end position="263"/>
    </location>
</feature>
<accession>A0AAW0F7M3</accession>
<feature type="region of interest" description="Disordered" evidence="1">
    <location>
        <begin position="352"/>
        <end position="376"/>
    </location>
</feature>
<sequence length="458" mass="47835">MASDADSFTTYIDHLILVLAARFQAPLETSVDELLSGRTDSSAAGQCPWELVARAVQQALCTPQTAQERSCVRQLDVHHFSAAVCRERARYVQWRLRDRQHPRGERQCSPQRVVTASAAGDATEAAATDATARPYDVTRDSLHNDVLSLYALVRQSLPSALDDSDSDDEGEGAAMPVANAACGLSALPQVNDVHVRTAAEQERDAQAARARDEFLTQVQALQAVYYDKYRRWMDVPASVLDPPPSASSASPASVTASAAGQHVDGESERAALLAALGVSALPPPSMRSQPRESSISSTSSIAGGGVGGGSGAVTGNAARAVTAAPSVFRHVQLRRPLRPSAVSDDVLESLYRTTRGEPEHPPPIRSTADTSRGGVAKAAAAVPPSAVTVVTSADTATVTAAAPSAAVAPPSVVKAATATAAAPAAVRETSAALPPAPAAPAHHRRRWQIVEYSDGEDE</sequence>
<dbReference type="Proteomes" id="UP001430356">
    <property type="component" value="Unassembled WGS sequence"/>
</dbReference>
<gene>
    <name evidence="2" type="ORF">NESM_000234500</name>
</gene>
<name>A0AAW0F7M3_9TRYP</name>
<protein>
    <submittedName>
        <fullName evidence="2">Uncharacterized protein</fullName>
    </submittedName>
</protein>
<dbReference type="AlphaFoldDB" id="A0AAW0F7M3"/>
<feature type="region of interest" description="Disordered" evidence="1">
    <location>
        <begin position="281"/>
        <end position="308"/>
    </location>
</feature>
<keyword evidence="3" id="KW-1185">Reference proteome</keyword>
<evidence type="ECO:0000313" key="2">
    <source>
        <dbReference type="EMBL" id="KAK7201694.1"/>
    </source>
</evidence>